<accession>A0A1N6VWY0</accession>
<dbReference type="PROSITE" id="PS50931">
    <property type="entry name" value="HTH_LYSR"/>
    <property type="match status" value="1"/>
</dbReference>
<dbReference type="AlphaFoldDB" id="A0A1N6VWY0"/>
<dbReference type="OrthoDB" id="9803735at2"/>
<dbReference type="Pfam" id="PF03466">
    <property type="entry name" value="LysR_substrate"/>
    <property type="match status" value="1"/>
</dbReference>
<dbReference type="PRINTS" id="PR00039">
    <property type="entry name" value="HTHLYSR"/>
</dbReference>
<dbReference type="Proteomes" id="UP000548326">
    <property type="component" value="Unassembled WGS sequence"/>
</dbReference>
<dbReference type="PANTHER" id="PTHR30346:SF17">
    <property type="entry name" value="LYSR FAMILY TRANSCRIPTIONAL REGULATOR"/>
    <property type="match status" value="1"/>
</dbReference>
<dbReference type="InterPro" id="IPR036390">
    <property type="entry name" value="WH_DNA-bd_sf"/>
</dbReference>
<evidence type="ECO:0000256" key="2">
    <source>
        <dbReference type="ARBA" id="ARBA00023015"/>
    </source>
</evidence>
<dbReference type="GO" id="GO:0032993">
    <property type="term" value="C:protein-DNA complex"/>
    <property type="evidence" value="ECO:0007669"/>
    <property type="project" value="TreeGrafter"/>
</dbReference>
<dbReference type="InterPro" id="IPR036388">
    <property type="entry name" value="WH-like_DNA-bd_sf"/>
</dbReference>
<keyword evidence="2" id="KW-0805">Transcription regulation</keyword>
<dbReference type="Pfam" id="PF00126">
    <property type="entry name" value="HTH_1"/>
    <property type="match status" value="1"/>
</dbReference>
<keyword evidence="4" id="KW-0804">Transcription</keyword>
<dbReference type="SUPFAM" id="SSF53850">
    <property type="entry name" value="Periplasmic binding protein-like II"/>
    <property type="match status" value="1"/>
</dbReference>
<evidence type="ECO:0000256" key="1">
    <source>
        <dbReference type="ARBA" id="ARBA00009437"/>
    </source>
</evidence>
<sequence>MDINVLKNFLVLAETLHFTKSSDKAFIAQPALSRQIKQLEESLNAQLFKRDRRNVELTPAGKYFKAEMERLVNQFDHAAKRTAQLHKGEAGEIRIGYTYSVMQSFLPGMIRHINEILPDIHTVLLEINNKQQAIDLKNKEIDIGFSTNPVINDDLKSKVLLRDNFAVVLPLDHPVSPENFNDLSVFANDRFILPPRSEGSLYVGTVESIFIEAGFLPNIVHKTPFASTGIRLVEAGLGITVEPMSSLRNYPGIIKYIELKDTPQKAELTMLWHAELETEMPRVIELLMNFSI</sequence>
<dbReference type="InterPro" id="IPR005119">
    <property type="entry name" value="LysR_subst-bd"/>
</dbReference>
<dbReference type="Proteomes" id="UP000541583">
    <property type="component" value="Unassembled WGS sequence"/>
</dbReference>
<name>A0A1N6VWY0_9SPHI</name>
<dbReference type="EMBL" id="JACHCA010000003">
    <property type="protein sequence ID" value="MBB6127137.1"/>
    <property type="molecule type" value="Genomic_DNA"/>
</dbReference>
<dbReference type="SUPFAM" id="SSF46785">
    <property type="entry name" value="Winged helix' DNA-binding domain"/>
    <property type="match status" value="1"/>
</dbReference>
<organism evidence="7 9">
    <name type="scientific">Mucilaginibacter lappiensis</name>
    <dbReference type="NCBI Taxonomy" id="354630"/>
    <lineage>
        <taxon>Bacteria</taxon>
        <taxon>Pseudomonadati</taxon>
        <taxon>Bacteroidota</taxon>
        <taxon>Sphingobacteriia</taxon>
        <taxon>Sphingobacteriales</taxon>
        <taxon>Sphingobacteriaceae</taxon>
        <taxon>Mucilaginibacter</taxon>
    </lineage>
</organism>
<protein>
    <submittedName>
        <fullName evidence="7">DNA-binding transcriptional LysR family regulator</fullName>
    </submittedName>
</protein>
<evidence type="ECO:0000313" key="7">
    <source>
        <dbReference type="EMBL" id="MBB6127137.1"/>
    </source>
</evidence>
<dbReference type="STRING" id="354630.SAMN05421821_103500"/>
<evidence type="ECO:0000313" key="6">
    <source>
        <dbReference type="EMBL" id="MBB6109263.1"/>
    </source>
</evidence>
<feature type="domain" description="HTH lysR-type" evidence="5">
    <location>
        <begin position="1"/>
        <end position="58"/>
    </location>
</feature>
<keyword evidence="8" id="KW-1185">Reference proteome</keyword>
<evidence type="ECO:0000256" key="3">
    <source>
        <dbReference type="ARBA" id="ARBA00023125"/>
    </source>
</evidence>
<evidence type="ECO:0000259" key="5">
    <source>
        <dbReference type="PROSITE" id="PS50931"/>
    </source>
</evidence>
<keyword evidence="3 7" id="KW-0238">DNA-binding</keyword>
<dbReference type="InterPro" id="IPR000847">
    <property type="entry name" value="LysR_HTH_N"/>
</dbReference>
<dbReference type="CDD" id="cd08414">
    <property type="entry name" value="PBP2_LTTR_aromatics_like"/>
    <property type="match status" value="1"/>
</dbReference>
<evidence type="ECO:0000256" key="4">
    <source>
        <dbReference type="ARBA" id="ARBA00023163"/>
    </source>
</evidence>
<comment type="similarity">
    <text evidence="1">Belongs to the LysR transcriptional regulatory family.</text>
</comment>
<dbReference type="GO" id="GO:0003700">
    <property type="term" value="F:DNA-binding transcription factor activity"/>
    <property type="evidence" value="ECO:0007669"/>
    <property type="project" value="InterPro"/>
</dbReference>
<gene>
    <name evidence="7" type="ORF">HDF22_001243</name>
    <name evidence="6" type="ORF">HDF23_002006</name>
</gene>
<evidence type="ECO:0000313" key="8">
    <source>
        <dbReference type="Proteomes" id="UP000541583"/>
    </source>
</evidence>
<dbReference type="Gene3D" id="3.40.190.10">
    <property type="entry name" value="Periplasmic binding protein-like II"/>
    <property type="match status" value="2"/>
</dbReference>
<dbReference type="PANTHER" id="PTHR30346">
    <property type="entry name" value="TRANSCRIPTIONAL DUAL REGULATOR HCAR-RELATED"/>
    <property type="match status" value="1"/>
</dbReference>
<evidence type="ECO:0000313" key="9">
    <source>
        <dbReference type="Proteomes" id="UP000548326"/>
    </source>
</evidence>
<dbReference type="GO" id="GO:0003677">
    <property type="term" value="F:DNA binding"/>
    <property type="evidence" value="ECO:0007669"/>
    <property type="project" value="UniProtKB-KW"/>
</dbReference>
<dbReference type="RefSeq" id="WP_076372751.1">
    <property type="nucleotide sequence ID" value="NZ_FTMG01000003.1"/>
</dbReference>
<proteinExistence type="inferred from homology"/>
<dbReference type="FunFam" id="1.10.10.10:FF:000001">
    <property type="entry name" value="LysR family transcriptional regulator"/>
    <property type="match status" value="1"/>
</dbReference>
<comment type="caution">
    <text evidence="7">The sequence shown here is derived from an EMBL/GenBank/DDBJ whole genome shotgun (WGS) entry which is preliminary data.</text>
</comment>
<dbReference type="EMBL" id="JACHCB010000003">
    <property type="protein sequence ID" value="MBB6109263.1"/>
    <property type="molecule type" value="Genomic_DNA"/>
</dbReference>
<dbReference type="Gene3D" id="1.10.10.10">
    <property type="entry name" value="Winged helix-like DNA-binding domain superfamily/Winged helix DNA-binding domain"/>
    <property type="match status" value="1"/>
</dbReference>
<reference evidence="8 9" key="1">
    <citation type="submission" date="2020-08" db="EMBL/GenBank/DDBJ databases">
        <title>Genomic Encyclopedia of Type Strains, Phase IV (KMG-V): Genome sequencing to study the core and pangenomes of soil and plant-associated prokaryotes.</title>
        <authorList>
            <person name="Whitman W."/>
        </authorList>
    </citation>
    <scope>NUCLEOTIDE SEQUENCE [LARGE SCALE GENOMIC DNA]</scope>
    <source>
        <strain evidence="6 8">ANJLi2</strain>
        <strain evidence="7 9">MP601</strain>
    </source>
</reference>